<protein>
    <submittedName>
        <fullName evidence="1">Uncharacterized protein</fullName>
    </submittedName>
</protein>
<proteinExistence type="predicted"/>
<name>A0A4S1DSX4_9FLAO</name>
<dbReference type="RefSeq" id="WP_135878328.1">
    <property type="nucleotide sequence ID" value="NZ_SRSO01000027.1"/>
</dbReference>
<evidence type="ECO:0000313" key="2">
    <source>
        <dbReference type="Proteomes" id="UP000307602"/>
    </source>
</evidence>
<dbReference type="AlphaFoldDB" id="A0A4S1DSX4"/>
<accession>A0A4S1DSX4</accession>
<comment type="caution">
    <text evidence="1">The sequence shown here is derived from an EMBL/GenBank/DDBJ whole genome shotgun (WGS) entry which is preliminary data.</text>
</comment>
<dbReference type="EMBL" id="SRSO01000027">
    <property type="protein sequence ID" value="TGV01096.1"/>
    <property type="molecule type" value="Genomic_DNA"/>
</dbReference>
<keyword evidence="2" id="KW-1185">Reference proteome</keyword>
<reference evidence="1 2" key="1">
    <citation type="submission" date="2019-04" db="EMBL/GenBank/DDBJ databases">
        <authorList>
            <person name="Liu A."/>
        </authorList>
    </citation>
    <scope>NUCLEOTIDE SEQUENCE [LARGE SCALE GENOMIC DNA]</scope>
    <source>
        <strain evidence="1 2">RZ03</strain>
    </source>
</reference>
<sequence length="337" mass="38327">MKHIFKTLFIVTFLLGTIQSCSSNDETTQTISDEVKISPNLASYISLNALYKNDYNLINFDCENVLVAGGLLNSKGDYYGDVNFNTLSWNDELMSEVLEQAYIDTEIRFTKDDFSILYIAPSTFFGDIYLNRKDITKYFKDCSFEGDTKASPEIEPVKVSDINYNCSGTVKYYIDGLINSTSFIISLNKGINAVEEALLLYNKVNNSQFSLDNLRANYVTFTSPQGTSSRAIGKNQMVNYFDDCILDRPEQLNDCINFKYPFVFNKVNIQTEEIIPVTVTSDSELFQTFNPVDNHYLTIDYPLTLITLNGDEIIVTSNKELEDTLTNSADYCKNDEW</sequence>
<dbReference type="PROSITE" id="PS51257">
    <property type="entry name" value="PROKAR_LIPOPROTEIN"/>
    <property type="match status" value="1"/>
</dbReference>
<gene>
    <name evidence="1" type="ORF">EM932_16590</name>
</gene>
<dbReference type="Proteomes" id="UP000307602">
    <property type="component" value="Unassembled WGS sequence"/>
</dbReference>
<organism evidence="1 2">
    <name type="scientific">Flavivirga rizhaonensis</name>
    <dbReference type="NCBI Taxonomy" id="2559571"/>
    <lineage>
        <taxon>Bacteria</taxon>
        <taxon>Pseudomonadati</taxon>
        <taxon>Bacteroidota</taxon>
        <taxon>Flavobacteriia</taxon>
        <taxon>Flavobacteriales</taxon>
        <taxon>Flavobacteriaceae</taxon>
        <taxon>Flavivirga</taxon>
    </lineage>
</organism>
<evidence type="ECO:0000313" key="1">
    <source>
        <dbReference type="EMBL" id="TGV01096.1"/>
    </source>
</evidence>
<dbReference type="OrthoDB" id="1439745at2"/>